<sequence length="70" mass="8011">KAHRAAMKKAFPQGWSPPRKLSREAMDALRALHATDPEVFTTPLLASKFRISPEAVRRILKSKWEPTQEE</sequence>
<comment type="function">
    <text evidence="1">Required for respiratory activity and maintenance and expression of the mitochondrial genome.</text>
</comment>
<name>A0A165M6V8_9APHY</name>
<protein>
    <recommendedName>
        <fullName evidence="3">Required for respiratory growth protein 9, mitochondrial</fullName>
    </recommendedName>
</protein>
<evidence type="ECO:0000313" key="4">
    <source>
        <dbReference type="EMBL" id="KZT65299.1"/>
    </source>
</evidence>
<dbReference type="EMBL" id="KV429108">
    <property type="protein sequence ID" value="KZT65299.1"/>
    <property type="molecule type" value="Genomic_DNA"/>
</dbReference>
<dbReference type="Proteomes" id="UP000076727">
    <property type="component" value="Unassembled WGS sequence"/>
</dbReference>
<feature type="non-terminal residue" evidence="4">
    <location>
        <position position="1"/>
    </location>
</feature>
<dbReference type="AlphaFoldDB" id="A0A165M6V8"/>
<dbReference type="OrthoDB" id="5578174at2759"/>
<proteinExistence type="inferred from homology"/>
<dbReference type="InterPro" id="IPR010487">
    <property type="entry name" value="NGRN/Rrg9"/>
</dbReference>
<accession>A0A165M6V8</accession>
<feature type="non-terminal residue" evidence="4">
    <location>
        <position position="70"/>
    </location>
</feature>
<evidence type="ECO:0000256" key="2">
    <source>
        <dbReference type="ARBA" id="ARBA00010895"/>
    </source>
</evidence>
<dbReference type="Pfam" id="PF06413">
    <property type="entry name" value="Neugrin"/>
    <property type="match status" value="1"/>
</dbReference>
<dbReference type="PANTHER" id="PTHR13475">
    <property type="entry name" value="NEUGRIN"/>
    <property type="match status" value="1"/>
</dbReference>
<dbReference type="STRING" id="1314783.A0A165M6V8"/>
<comment type="similarity">
    <text evidence="2">Belongs to the RRG9 family.</text>
</comment>
<dbReference type="PANTHER" id="PTHR13475:SF3">
    <property type="entry name" value="NEUGRIN"/>
    <property type="match status" value="1"/>
</dbReference>
<keyword evidence="5" id="KW-1185">Reference proteome</keyword>
<dbReference type="GO" id="GO:0005634">
    <property type="term" value="C:nucleus"/>
    <property type="evidence" value="ECO:0007669"/>
    <property type="project" value="TreeGrafter"/>
</dbReference>
<reference evidence="4 5" key="1">
    <citation type="journal article" date="2016" name="Mol. Biol. Evol.">
        <title>Comparative Genomics of Early-Diverging Mushroom-Forming Fungi Provides Insights into the Origins of Lignocellulose Decay Capabilities.</title>
        <authorList>
            <person name="Nagy L.G."/>
            <person name="Riley R."/>
            <person name="Tritt A."/>
            <person name="Adam C."/>
            <person name="Daum C."/>
            <person name="Floudas D."/>
            <person name="Sun H."/>
            <person name="Yadav J.S."/>
            <person name="Pangilinan J."/>
            <person name="Larsson K.H."/>
            <person name="Matsuura K."/>
            <person name="Barry K."/>
            <person name="Labutti K."/>
            <person name="Kuo R."/>
            <person name="Ohm R.A."/>
            <person name="Bhattacharya S.S."/>
            <person name="Shirouzu T."/>
            <person name="Yoshinaga Y."/>
            <person name="Martin F.M."/>
            <person name="Grigoriev I.V."/>
            <person name="Hibbett D.S."/>
        </authorList>
    </citation>
    <scope>NUCLEOTIDE SEQUENCE [LARGE SCALE GENOMIC DNA]</scope>
    <source>
        <strain evidence="4 5">L-15889</strain>
    </source>
</reference>
<evidence type="ECO:0000313" key="5">
    <source>
        <dbReference type="Proteomes" id="UP000076727"/>
    </source>
</evidence>
<gene>
    <name evidence="4" type="ORF">DAEQUDRAFT_643870</name>
</gene>
<organism evidence="4 5">
    <name type="scientific">Daedalea quercina L-15889</name>
    <dbReference type="NCBI Taxonomy" id="1314783"/>
    <lineage>
        <taxon>Eukaryota</taxon>
        <taxon>Fungi</taxon>
        <taxon>Dikarya</taxon>
        <taxon>Basidiomycota</taxon>
        <taxon>Agaricomycotina</taxon>
        <taxon>Agaricomycetes</taxon>
        <taxon>Polyporales</taxon>
        <taxon>Fomitopsis</taxon>
    </lineage>
</organism>
<evidence type="ECO:0000256" key="1">
    <source>
        <dbReference type="ARBA" id="ARBA00003548"/>
    </source>
</evidence>
<evidence type="ECO:0000256" key="3">
    <source>
        <dbReference type="ARBA" id="ARBA00013566"/>
    </source>
</evidence>